<dbReference type="GO" id="GO:0046872">
    <property type="term" value="F:metal ion binding"/>
    <property type="evidence" value="ECO:0007669"/>
    <property type="project" value="UniProtKB-KW"/>
</dbReference>
<sequence length="152" mass="16714">MQSQSQAQTTPASSSSTPPSPPSAEPTAITLLSRLCPTTTSALDLHHVPNDKAVFSCAKCSEVLALQDELVSKAFMGRSGRAYLMNSTINTRLGKREERKLMTGKHTVADLHCASCGQELGWMYIKAPNGEQRYKEGRYILEDAQIVKENNW</sequence>
<keyword evidence="2" id="KW-0479">Metal-binding</keyword>
<name>A0AAF0YA25_9TREE</name>
<evidence type="ECO:0000313" key="7">
    <source>
        <dbReference type="EMBL" id="WOO80944.1"/>
    </source>
</evidence>
<comment type="similarity">
    <text evidence="1 4">Belongs to the yippee family.</text>
</comment>
<feature type="compositionally biased region" description="Low complexity" evidence="5">
    <location>
        <begin position="1"/>
        <end position="17"/>
    </location>
</feature>
<evidence type="ECO:0000313" key="8">
    <source>
        <dbReference type="Proteomes" id="UP000827549"/>
    </source>
</evidence>
<evidence type="ECO:0000259" key="6">
    <source>
        <dbReference type="PROSITE" id="PS51792"/>
    </source>
</evidence>
<feature type="domain" description="Yippee" evidence="6">
    <location>
        <begin position="53"/>
        <end position="150"/>
    </location>
</feature>
<dbReference type="RefSeq" id="XP_062626976.1">
    <property type="nucleotide sequence ID" value="XM_062770993.1"/>
</dbReference>
<feature type="region of interest" description="Disordered" evidence="5">
    <location>
        <begin position="1"/>
        <end position="27"/>
    </location>
</feature>
<dbReference type="InterPro" id="IPR004910">
    <property type="entry name" value="Yippee/Mis18/Cereblon"/>
</dbReference>
<protein>
    <recommendedName>
        <fullName evidence="4">Protein yippee-like</fullName>
    </recommendedName>
</protein>
<dbReference type="Proteomes" id="UP000827549">
    <property type="component" value="Chromosome 3"/>
</dbReference>
<evidence type="ECO:0000256" key="5">
    <source>
        <dbReference type="SAM" id="MobiDB-lite"/>
    </source>
</evidence>
<gene>
    <name evidence="7" type="primary">YPEL1</name>
    <name evidence="7" type="ORF">LOC62_03G004475</name>
</gene>
<organism evidence="7 8">
    <name type="scientific">Vanrija pseudolonga</name>
    <dbReference type="NCBI Taxonomy" id="143232"/>
    <lineage>
        <taxon>Eukaryota</taxon>
        <taxon>Fungi</taxon>
        <taxon>Dikarya</taxon>
        <taxon>Basidiomycota</taxon>
        <taxon>Agaricomycotina</taxon>
        <taxon>Tremellomycetes</taxon>
        <taxon>Trichosporonales</taxon>
        <taxon>Trichosporonaceae</taxon>
        <taxon>Vanrija</taxon>
    </lineage>
</organism>
<keyword evidence="8" id="KW-1185">Reference proteome</keyword>
<evidence type="ECO:0000256" key="1">
    <source>
        <dbReference type="ARBA" id="ARBA00005613"/>
    </source>
</evidence>
<dbReference type="Pfam" id="PF03226">
    <property type="entry name" value="Yippee-Mis18"/>
    <property type="match status" value="1"/>
</dbReference>
<proteinExistence type="inferred from homology"/>
<evidence type="ECO:0000256" key="3">
    <source>
        <dbReference type="ARBA" id="ARBA00022833"/>
    </source>
</evidence>
<dbReference type="InterPro" id="IPR039058">
    <property type="entry name" value="Yippee_fam"/>
</dbReference>
<dbReference type="AlphaFoldDB" id="A0AAF0YA25"/>
<dbReference type="InterPro" id="IPR034751">
    <property type="entry name" value="Yippee"/>
</dbReference>
<dbReference type="EMBL" id="CP086716">
    <property type="protein sequence ID" value="WOO80944.1"/>
    <property type="molecule type" value="Genomic_DNA"/>
</dbReference>
<dbReference type="PANTHER" id="PTHR13848">
    <property type="entry name" value="PROTEIN YIPPEE-LIKE CG15309-RELATED"/>
    <property type="match status" value="1"/>
</dbReference>
<dbReference type="PROSITE" id="PS51792">
    <property type="entry name" value="YIPPEE"/>
    <property type="match status" value="1"/>
</dbReference>
<keyword evidence="3" id="KW-0862">Zinc</keyword>
<dbReference type="GeneID" id="87807713"/>
<evidence type="ECO:0000256" key="2">
    <source>
        <dbReference type="ARBA" id="ARBA00022723"/>
    </source>
</evidence>
<evidence type="ECO:0000256" key="4">
    <source>
        <dbReference type="RuleBase" id="RU110713"/>
    </source>
</evidence>
<accession>A0AAF0YA25</accession>
<reference evidence="7" key="1">
    <citation type="submission" date="2023-10" db="EMBL/GenBank/DDBJ databases">
        <authorList>
            <person name="Noh H."/>
        </authorList>
    </citation>
    <scope>NUCLEOTIDE SEQUENCE</scope>
    <source>
        <strain evidence="7">DUCC4014</strain>
    </source>
</reference>